<feature type="chain" id="PRO_5029931936" description="Neurotransmitter-gated ion-channel ligand-binding domain-containing protein" evidence="3">
    <location>
        <begin position="22"/>
        <end position="236"/>
    </location>
</feature>
<sequence length="236" mass="26304">MKYNQLLKVSALLSSIFLVSQKNFHAKNNNRISTTKTASLLFLVLDIGSRVEGRGRREAYSGEVSQDTVAAKSLVLVRPPAADGSNKATNVSLSYNQIVVHEVDDSNGYISVSMWESMVWTDKRLSWKPDDYDGVDKITIPPSYIWLPAISVYTPSSELGLAEDETGRKVVIAADGNVVYVPTKRARFRCDVDLKLFPYDIQVCHLKVGSWVHHQKELNIIGRNFGLHLTGLLVLP</sequence>
<dbReference type="InterPro" id="IPR006201">
    <property type="entry name" value="Neur_channel"/>
</dbReference>
<dbReference type="InterPro" id="IPR018000">
    <property type="entry name" value="Neurotransmitter_ion_chnl_CS"/>
</dbReference>
<dbReference type="EMBL" id="VXIV02003277">
    <property type="protein sequence ID" value="KAF6018766.1"/>
    <property type="molecule type" value="Genomic_DNA"/>
</dbReference>
<comment type="caution">
    <text evidence="5">The sequence shown here is derived from an EMBL/GenBank/DDBJ whole genome shotgun (WGS) entry which is preliminary data.</text>
</comment>
<comment type="subcellular location">
    <subcellularLocation>
        <location evidence="1">Membrane</location>
        <topology evidence="1">Multi-pass membrane protein</topology>
    </subcellularLocation>
</comment>
<dbReference type="CDD" id="cd18989">
    <property type="entry name" value="LGIC_ECD_cation"/>
    <property type="match status" value="1"/>
</dbReference>
<dbReference type="Proteomes" id="UP000593567">
    <property type="component" value="Unassembled WGS sequence"/>
</dbReference>
<keyword evidence="3" id="KW-0406">Ion transport</keyword>
<dbReference type="AlphaFoldDB" id="A0A7J7IYY4"/>
<dbReference type="PANTHER" id="PTHR18945">
    <property type="entry name" value="NEUROTRANSMITTER GATED ION CHANNEL"/>
    <property type="match status" value="1"/>
</dbReference>
<organism evidence="5 6">
    <name type="scientific">Bugula neritina</name>
    <name type="common">Brown bryozoan</name>
    <name type="synonym">Sertularia neritina</name>
    <dbReference type="NCBI Taxonomy" id="10212"/>
    <lineage>
        <taxon>Eukaryota</taxon>
        <taxon>Metazoa</taxon>
        <taxon>Spiralia</taxon>
        <taxon>Lophotrochozoa</taxon>
        <taxon>Bryozoa</taxon>
        <taxon>Gymnolaemata</taxon>
        <taxon>Cheilostomatida</taxon>
        <taxon>Flustrina</taxon>
        <taxon>Buguloidea</taxon>
        <taxon>Bugulidae</taxon>
        <taxon>Bugula</taxon>
    </lineage>
</organism>
<reference evidence="5" key="1">
    <citation type="submission" date="2020-06" db="EMBL/GenBank/DDBJ databases">
        <title>Draft genome of Bugula neritina, a colonial animal packing powerful symbionts and potential medicines.</title>
        <authorList>
            <person name="Rayko M."/>
        </authorList>
    </citation>
    <scope>NUCLEOTIDE SEQUENCE [LARGE SCALE GENOMIC DNA]</scope>
    <source>
        <strain evidence="5">Kwan_BN1</strain>
    </source>
</reference>
<feature type="domain" description="Neurotransmitter-gated ion-channel ligand-binding" evidence="4">
    <location>
        <begin position="84"/>
        <end position="220"/>
    </location>
</feature>
<dbReference type="SUPFAM" id="SSF63712">
    <property type="entry name" value="Nicotinic receptor ligand binding domain-like"/>
    <property type="match status" value="1"/>
</dbReference>
<keyword evidence="3" id="KW-0813">Transport</keyword>
<keyword evidence="3" id="KW-0407">Ion channel</keyword>
<dbReference type="GO" id="GO:0004888">
    <property type="term" value="F:transmembrane signaling receptor activity"/>
    <property type="evidence" value="ECO:0007669"/>
    <property type="project" value="InterPro"/>
</dbReference>
<feature type="signal peptide" evidence="3">
    <location>
        <begin position="1"/>
        <end position="21"/>
    </location>
</feature>
<dbReference type="PRINTS" id="PR00252">
    <property type="entry name" value="NRIONCHANNEL"/>
</dbReference>
<gene>
    <name evidence="5" type="ORF">EB796_022911</name>
</gene>
<dbReference type="GO" id="GO:0016020">
    <property type="term" value="C:membrane"/>
    <property type="evidence" value="ECO:0007669"/>
    <property type="project" value="UniProtKB-SubCell"/>
</dbReference>
<dbReference type="Pfam" id="PF02931">
    <property type="entry name" value="Neur_chan_LBD"/>
    <property type="match status" value="1"/>
</dbReference>
<name>A0A7J7IYY4_BUGNE</name>
<proteinExistence type="inferred from homology"/>
<evidence type="ECO:0000256" key="2">
    <source>
        <dbReference type="ARBA" id="ARBA00023136"/>
    </source>
</evidence>
<dbReference type="PROSITE" id="PS00236">
    <property type="entry name" value="NEUROTR_ION_CHANNEL"/>
    <property type="match status" value="1"/>
</dbReference>
<dbReference type="InterPro" id="IPR036734">
    <property type="entry name" value="Neur_chan_lig-bd_sf"/>
</dbReference>
<dbReference type="OrthoDB" id="410315at2759"/>
<dbReference type="InterPro" id="IPR006202">
    <property type="entry name" value="Neur_chan_lig-bd"/>
</dbReference>
<keyword evidence="3" id="KW-0732">Signal</keyword>
<keyword evidence="6" id="KW-1185">Reference proteome</keyword>
<evidence type="ECO:0000313" key="5">
    <source>
        <dbReference type="EMBL" id="KAF6018766.1"/>
    </source>
</evidence>
<evidence type="ECO:0000256" key="1">
    <source>
        <dbReference type="ARBA" id="ARBA00004141"/>
    </source>
</evidence>
<dbReference type="Gene3D" id="2.70.170.10">
    <property type="entry name" value="Neurotransmitter-gated ion-channel ligand-binding domain"/>
    <property type="match status" value="1"/>
</dbReference>
<dbReference type="GO" id="GO:0005230">
    <property type="term" value="F:extracellular ligand-gated monoatomic ion channel activity"/>
    <property type="evidence" value="ECO:0007669"/>
    <property type="project" value="InterPro"/>
</dbReference>
<evidence type="ECO:0000259" key="4">
    <source>
        <dbReference type="Pfam" id="PF02931"/>
    </source>
</evidence>
<keyword evidence="2" id="KW-0472">Membrane</keyword>
<evidence type="ECO:0000256" key="3">
    <source>
        <dbReference type="RuleBase" id="RU000687"/>
    </source>
</evidence>
<comment type="similarity">
    <text evidence="3">Belongs to the ligand-gated ion channel (TC 1.A.9) family.</text>
</comment>
<accession>A0A7J7IYY4</accession>
<evidence type="ECO:0000313" key="6">
    <source>
        <dbReference type="Proteomes" id="UP000593567"/>
    </source>
</evidence>
<protein>
    <recommendedName>
        <fullName evidence="4">Neurotransmitter-gated ion-channel ligand-binding domain-containing protein</fullName>
    </recommendedName>
</protein>